<dbReference type="GO" id="GO:0032045">
    <property type="term" value="C:guanyl-nucleotide exchange factor complex"/>
    <property type="evidence" value="ECO:0007669"/>
    <property type="project" value="TreeGrafter"/>
</dbReference>
<keyword evidence="3" id="KW-0344">Guanine-nucleotide releasing factor</keyword>
<keyword evidence="2" id="KW-0963">Cytoplasm</keyword>
<feature type="compositionally biased region" description="Polar residues" evidence="6">
    <location>
        <begin position="457"/>
        <end position="474"/>
    </location>
</feature>
<accession>A0A7R9D2N8</accession>
<comment type="similarity">
    <text evidence="5">Belongs to the SMCR8 family.</text>
</comment>
<evidence type="ECO:0000256" key="4">
    <source>
        <dbReference type="ARBA" id="ARBA00023006"/>
    </source>
</evidence>
<comment type="subcellular location">
    <subcellularLocation>
        <location evidence="1">Cytoplasm</location>
    </subcellularLocation>
</comment>
<dbReference type="GO" id="GO:0006914">
    <property type="term" value="P:autophagy"/>
    <property type="evidence" value="ECO:0007669"/>
    <property type="project" value="UniProtKB-KW"/>
</dbReference>
<feature type="domain" description="UDENN FLCN/SMCR8-type" evidence="7">
    <location>
        <begin position="81"/>
        <end position="731"/>
    </location>
</feature>
<gene>
    <name evidence="8" type="ORF">TCEB3V08_LOCUS8754</name>
</gene>
<dbReference type="GO" id="GO:0005085">
    <property type="term" value="F:guanyl-nucleotide exchange factor activity"/>
    <property type="evidence" value="ECO:0007669"/>
    <property type="project" value="UniProtKB-KW"/>
</dbReference>
<evidence type="ECO:0000259" key="7">
    <source>
        <dbReference type="PROSITE" id="PS51834"/>
    </source>
</evidence>
<evidence type="ECO:0000256" key="2">
    <source>
        <dbReference type="ARBA" id="ARBA00022490"/>
    </source>
</evidence>
<evidence type="ECO:0000256" key="5">
    <source>
        <dbReference type="ARBA" id="ARBA00038137"/>
    </source>
</evidence>
<reference evidence="8" key="1">
    <citation type="submission" date="2020-11" db="EMBL/GenBank/DDBJ databases">
        <authorList>
            <person name="Tran Van P."/>
        </authorList>
    </citation>
    <scope>NUCLEOTIDE SEQUENCE</scope>
</reference>
<name>A0A7R9D2N8_TIMCR</name>
<evidence type="ECO:0000256" key="3">
    <source>
        <dbReference type="ARBA" id="ARBA00022658"/>
    </source>
</evidence>
<evidence type="ECO:0000256" key="6">
    <source>
        <dbReference type="SAM" id="MobiDB-lite"/>
    </source>
</evidence>
<dbReference type="PROSITE" id="PS51834">
    <property type="entry name" value="DENN_FLCN_SMCR8"/>
    <property type="match status" value="1"/>
</dbReference>
<sequence length="736" mass="82460">MLQIIQVATDIVVKNVLSDTIRVRASLILYESDPCICAQEDFIIFAEFSEVTGPIPLLTIPTYIEDSDIDLNSIILRIMSDPCICAQEDFIIFAEFSEVTGPIPLLTIPTYIEDSDIDLNSIILRIMSVDYQANSGGPFTMCQDAQVVRPEVLPGIYAYVHYFTLQDLQARGFVRPLCMAYLTPDRLKLDSILVELREHFLQTTHIMKFNNRQWFMEELCKTLHNLKQTQTKYFYLKQREEEGILPLTPEERMELNKMDIAQLVHQYTEYVHMQHVVEPHLCDEESRALVNSWKCELVLKESSLPQVESFLSRLKRDRLDKAGGKGLCSVLALSPWGSAAALWRMICALRHYCHCSMERELTMFPQEKAQAEANESVSDFVGQALSDSEYLQVLSSLANPKESYTSPTSSVRKSSTLVTKQEASFELKQSNSGDDLSSDSVAQDALEYMEANYLSTGTEGSSYHSLPESISPSPYTAHADSNVPVDGSSEEGSEGFVDVSDECVSADSWSENSEGVEEETEPTPVCVWGHNSLFNQPGHHILRFFKSFNKAAHHIVYSLLIGRTVVLCGTEHSICKVSLIITALKALIPVKEGGKPSVIRWHCGILVTSHIVNNQIIGLCVPERLSVYDMISHKDKNSVTILNVKSKQLFGPAYSGRLLASLETIPQLQTCDQSLLLYLQVISITLQEKVFVLRSLAGLEPNTNKIRNTLKQMDLKGCDGEVVKYLSSILPSIEII</sequence>
<dbReference type="GO" id="GO:0005737">
    <property type="term" value="C:cytoplasm"/>
    <property type="evidence" value="ECO:0007669"/>
    <property type="project" value="UniProtKB-SubCell"/>
</dbReference>
<evidence type="ECO:0000313" key="8">
    <source>
        <dbReference type="EMBL" id="CAD7406908.1"/>
    </source>
</evidence>
<dbReference type="EMBL" id="OC319990">
    <property type="protein sequence ID" value="CAD7406908.1"/>
    <property type="molecule type" value="Genomic_DNA"/>
</dbReference>
<dbReference type="InterPro" id="IPR037521">
    <property type="entry name" value="FLCN/SMCR8_DENN"/>
</dbReference>
<dbReference type="PANTHER" id="PTHR31334:SF1">
    <property type="entry name" value="GUANINE NUCLEOTIDE EXCHANGE PROTEIN SMCR8"/>
    <property type="match status" value="1"/>
</dbReference>
<keyword evidence="4" id="KW-0072">Autophagy</keyword>
<dbReference type="PANTHER" id="PTHR31334">
    <property type="entry name" value="SMITH-MAGENIS SYNDROME REGION GENE 8 PROTEIN"/>
    <property type="match status" value="1"/>
</dbReference>
<protein>
    <recommendedName>
        <fullName evidence="7">UDENN FLCN/SMCR8-type domain-containing protein</fullName>
    </recommendedName>
</protein>
<proteinExistence type="inferred from homology"/>
<feature type="region of interest" description="Disordered" evidence="6">
    <location>
        <begin position="457"/>
        <end position="494"/>
    </location>
</feature>
<dbReference type="AlphaFoldDB" id="A0A7R9D2N8"/>
<organism evidence="8">
    <name type="scientific">Timema cristinae</name>
    <name type="common">Walking stick</name>
    <dbReference type="NCBI Taxonomy" id="61476"/>
    <lineage>
        <taxon>Eukaryota</taxon>
        <taxon>Metazoa</taxon>
        <taxon>Ecdysozoa</taxon>
        <taxon>Arthropoda</taxon>
        <taxon>Hexapoda</taxon>
        <taxon>Insecta</taxon>
        <taxon>Pterygota</taxon>
        <taxon>Neoptera</taxon>
        <taxon>Polyneoptera</taxon>
        <taxon>Phasmatodea</taxon>
        <taxon>Timematodea</taxon>
        <taxon>Timematoidea</taxon>
        <taxon>Timematidae</taxon>
        <taxon>Timema</taxon>
    </lineage>
</organism>
<evidence type="ECO:0000256" key="1">
    <source>
        <dbReference type="ARBA" id="ARBA00004496"/>
    </source>
</evidence>